<dbReference type="Pfam" id="PF03793">
    <property type="entry name" value="PASTA"/>
    <property type="match status" value="3"/>
</dbReference>
<keyword evidence="2" id="KW-0812">Transmembrane</keyword>
<proteinExistence type="predicted"/>
<dbReference type="PROSITE" id="PS51178">
    <property type="entry name" value="PASTA"/>
    <property type="match status" value="3"/>
</dbReference>
<keyword evidence="2" id="KW-0472">Membrane</keyword>
<feature type="transmembrane region" description="Helical" evidence="2">
    <location>
        <begin position="418"/>
        <end position="442"/>
    </location>
</feature>
<sequence>MKCPHCSFDNNDDAAFCEKCGHVFLSSDRVPQVPTPAERERQRDAALTGVPPVLKVPDVVPPAPPAHPSVADMVEPLPDLPREPDFSGFERLVDSSYVPPAADAHAGDTAEIPVIRDEYVPRARSYTVGPSERELRRRERAQRRLAKKFEKQQAKEEKRAAKRAAKEAAAAARAEAKAAKGATGAAGDADAALEEAATATAAAVTVATVVPERPAETSALSPSSTGTMLTEDEVRAWKQGLGEGPLALGAPGLDAVMLTGDDVVSLFEKSQQRLAHRARPAEAAGAATAALELPGVEQGIVVAGERGIDVAGTTDAATGEDAGATSALAPLEGGEMAVRNEPAAASGTSELPLVRDTAPSAAAAPSASEKKDAAASKGTPIASDRVTDGPAAAAKASSSPVAATAAARANSRARRTKIIIVAAAVAAVLLAGAGTAAGTYAAELWGGKTIPDVVGRAQAEAEAMLAEKGFGCEAAEVVSDEPAGTVLSAVPEAGQRADEGTVITLDVAVPRTVPAVAGMTQQEAQDALAAAGYTAVEVAQQKSNEAEGTVLAVSPEAGAVARAGDPITLTVAVPFTVPDVAGMGQSDARAALEAEGYEVDVKQVYTEDVDEGTAVGTDPEAGTQLNSGEVVTLRIAKSRAAEVRELTASILPDAVLKTDDGSYKVEEVVSTSWRGYTDDGDGAEVGYKVKARKFEVVDLPFGLGQKTYYDPELTELEGGLVWNDDDKVSYADPAITY</sequence>
<dbReference type="Proteomes" id="UP001349994">
    <property type="component" value="Unassembled WGS sequence"/>
</dbReference>
<feature type="domain" description="PASTA" evidence="3">
    <location>
        <begin position="511"/>
        <end position="571"/>
    </location>
</feature>
<feature type="region of interest" description="Disordered" evidence="1">
    <location>
        <begin position="29"/>
        <end position="76"/>
    </location>
</feature>
<evidence type="ECO:0000313" key="5">
    <source>
        <dbReference type="Proteomes" id="UP001349994"/>
    </source>
</evidence>
<evidence type="ECO:0000256" key="1">
    <source>
        <dbReference type="SAM" id="MobiDB-lite"/>
    </source>
</evidence>
<dbReference type="RefSeq" id="WP_338209993.1">
    <property type="nucleotide sequence ID" value="NZ_JAYMFF010000009.1"/>
</dbReference>
<evidence type="ECO:0000313" key="4">
    <source>
        <dbReference type="EMBL" id="MEC4175930.1"/>
    </source>
</evidence>
<feature type="compositionally biased region" description="Basic and acidic residues" evidence="1">
    <location>
        <begin position="147"/>
        <end position="159"/>
    </location>
</feature>
<feature type="compositionally biased region" description="Low complexity" evidence="1">
    <location>
        <begin position="391"/>
        <end position="400"/>
    </location>
</feature>
<protein>
    <submittedName>
        <fullName evidence="4">PASTA domain-containing protein</fullName>
    </submittedName>
</protein>
<evidence type="ECO:0000259" key="3">
    <source>
        <dbReference type="PROSITE" id="PS51178"/>
    </source>
</evidence>
<name>A0ABU6IHP2_9ACTN</name>
<dbReference type="EMBL" id="JAYMFF010000009">
    <property type="protein sequence ID" value="MEC4175930.1"/>
    <property type="molecule type" value="Genomic_DNA"/>
</dbReference>
<keyword evidence="5" id="KW-1185">Reference proteome</keyword>
<keyword evidence="2" id="KW-1133">Transmembrane helix</keyword>
<gene>
    <name evidence="4" type="ORF">VIN30_05670</name>
</gene>
<feature type="compositionally biased region" description="Low complexity" evidence="1">
    <location>
        <begin position="358"/>
        <end position="367"/>
    </location>
</feature>
<evidence type="ECO:0000256" key="2">
    <source>
        <dbReference type="SAM" id="Phobius"/>
    </source>
</evidence>
<feature type="region of interest" description="Disordered" evidence="1">
    <location>
        <begin position="341"/>
        <end position="400"/>
    </location>
</feature>
<organism evidence="4 5">
    <name type="scientific">Adlercreutzia wanghongyangiae</name>
    <dbReference type="NCBI Taxonomy" id="3111451"/>
    <lineage>
        <taxon>Bacteria</taxon>
        <taxon>Bacillati</taxon>
        <taxon>Actinomycetota</taxon>
        <taxon>Coriobacteriia</taxon>
        <taxon>Eggerthellales</taxon>
        <taxon>Eggerthellaceae</taxon>
        <taxon>Adlercreutzia</taxon>
    </lineage>
</organism>
<comment type="caution">
    <text evidence="4">The sequence shown here is derived from an EMBL/GenBank/DDBJ whole genome shotgun (WGS) entry which is preliminary data.</text>
</comment>
<feature type="region of interest" description="Disordered" evidence="1">
    <location>
        <begin position="127"/>
        <end position="168"/>
    </location>
</feature>
<feature type="domain" description="PASTA" evidence="3">
    <location>
        <begin position="447"/>
        <end position="509"/>
    </location>
</feature>
<reference evidence="4 5" key="1">
    <citation type="submission" date="2024-01" db="EMBL/GenBank/DDBJ databases">
        <title>novel species in genus Adlercreutzia.</title>
        <authorList>
            <person name="Liu X."/>
        </authorList>
    </citation>
    <scope>NUCLEOTIDE SEQUENCE [LARGE SCALE GENOMIC DNA]</scope>
    <source>
        <strain evidence="4 5">R7</strain>
    </source>
</reference>
<feature type="domain" description="PASTA" evidence="3">
    <location>
        <begin position="572"/>
        <end position="637"/>
    </location>
</feature>
<dbReference type="InterPro" id="IPR005543">
    <property type="entry name" value="PASTA_dom"/>
</dbReference>
<accession>A0ABU6IHP2</accession>
<dbReference type="CDD" id="cd06577">
    <property type="entry name" value="PASTA_pknB"/>
    <property type="match status" value="3"/>
</dbReference>
<dbReference type="Gene3D" id="3.30.10.20">
    <property type="match status" value="3"/>
</dbReference>
<dbReference type="SMART" id="SM00740">
    <property type="entry name" value="PASTA"/>
    <property type="match status" value="3"/>
</dbReference>